<gene>
    <name evidence="1" type="ORF">PtoMrB4_44800</name>
</gene>
<sequence>MELLIALVVVVLIAALLYAVNRDDGSLEAYLQEAGQVNRTALLSLFEPRLALDMAQGLQGEARQLALHQVAPALLRAGEEQAALTALAELRDGYQQSALDNMLEHYLEAQDPHAALSLLERLERPLPESPLLQIPLLLACGQDAQARAQLDTLTQQQEQGTGQSLSGPQNLILAGLQRRLQQPQAALRSLERAWELLAHPEPDTSLPLHDLKTVLAGLAELGEVPRALALARQLPVEEQGQAVLALMEGGQTEAAFELLADLGEQTGYFTHTELMDHALAMAQPDTALRVVDCAPVHHYDELLLRLVDWHAEQGDLAQANALLDSRAHEPGQRIWLLLTLWEHHLGRHPSWADELRRQALAELERIRGEDNWGWLRLFALEGWLRQQAALPAHQRDAYGVRTHLEEIEQLNAALDLDGRVTKLAEQAPLLRDLGEAPRALRWVEPCLVTLDDAQQAEALEDDEDLGIYLEAIGLAYLALGDTARAQALQARLQAMQSAERRLDEALLLDHIRHGRFEDAIASLSLTNVMREENPIAQLHQAIDRLQAEDPPRAAALRQQLLKTLNNGLVQPLPVAA</sequence>
<evidence type="ECO:0000313" key="1">
    <source>
        <dbReference type="EMBL" id="BCA30503.1"/>
    </source>
</evidence>
<dbReference type="Proteomes" id="UP000501237">
    <property type="component" value="Chromosome"/>
</dbReference>
<dbReference type="EMBL" id="AP022642">
    <property type="protein sequence ID" value="BCA30503.1"/>
    <property type="molecule type" value="Genomic_DNA"/>
</dbReference>
<proteinExistence type="predicted"/>
<accession>A0A679GIH1</accession>
<protein>
    <submittedName>
        <fullName evidence="1">Uncharacterized protein</fullName>
    </submittedName>
</protein>
<dbReference type="RefSeq" id="WP_172434527.1">
    <property type="nucleotide sequence ID" value="NZ_AP022642.1"/>
</dbReference>
<dbReference type="KEGG" id="poj:PtoMrB4_44800"/>
<dbReference type="AlphaFoldDB" id="A0A679GIH1"/>
<organism evidence="1 2">
    <name type="scientific">Metapseudomonas otitidis</name>
    <dbReference type="NCBI Taxonomy" id="319939"/>
    <lineage>
        <taxon>Bacteria</taxon>
        <taxon>Pseudomonadati</taxon>
        <taxon>Pseudomonadota</taxon>
        <taxon>Gammaproteobacteria</taxon>
        <taxon>Pseudomonadales</taxon>
        <taxon>Pseudomonadaceae</taxon>
        <taxon>Metapseudomonas</taxon>
    </lineage>
</organism>
<reference evidence="1 2" key="1">
    <citation type="journal article" date="2020" name="Microbiol. Resour. Announc.">
        <title>Complete genome sequence of Pseudomonas otitidis strain MrB4, isolated from Lake Biwa in Japan.</title>
        <authorList>
            <person name="Miyazaki K."/>
            <person name="Hase E."/>
            <person name="Maruya T."/>
        </authorList>
    </citation>
    <scope>NUCLEOTIDE SEQUENCE [LARGE SCALE GENOMIC DNA]</scope>
    <source>
        <strain evidence="1 2">MrB4</strain>
    </source>
</reference>
<evidence type="ECO:0000313" key="2">
    <source>
        <dbReference type="Proteomes" id="UP000501237"/>
    </source>
</evidence>
<name>A0A679GIH1_9GAMM</name>
<dbReference type="GeneID" id="57399698"/>